<dbReference type="OrthoDB" id="24966at2759"/>
<dbReference type="PROSITE" id="PS50294">
    <property type="entry name" value="WD_REPEATS_REGION"/>
    <property type="match status" value="1"/>
</dbReference>
<evidence type="ECO:0000313" key="8">
    <source>
        <dbReference type="Proteomes" id="UP000030655"/>
    </source>
</evidence>
<feature type="repeat" description="WD" evidence="5">
    <location>
        <begin position="55"/>
        <end position="96"/>
    </location>
</feature>
<evidence type="ECO:0000256" key="1">
    <source>
        <dbReference type="ARBA" id="ARBA00022574"/>
    </source>
</evidence>
<dbReference type="InterPro" id="IPR024977">
    <property type="entry name" value="Apc4-like_WD40_dom"/>
</dbReference>
<dbReference type="AlphaFoldDB" id="A0A059EXC3"/>
<dbReference type="InterPro" id="IPR036322">
    <property type="entry name" value="WD40_repeat_dom_sf"/>
</dbReference>
<dbReference type="EMBL" id="KK365287">
    <property type="protein sequence ID" value="KCZ79381.1"/>
    <property type="molecule type" value="Genomic_DNA"/>
</dbReference>
<organism evidence="7 8">
    <name type="scientific">Anncaliia algerae PRA339</name>
    <dbReference type="NCBI Taxonomy" id="1288291"/>
    <lineage>
        <taxon>Eukaryota</taxon>
        <taxon>Fungi</taxon>
        <taxon>Fungi incertae sedis</taxon>
        <taxon>Microsporidia</taxon>
        <taxon>Tubulinosematoidea</taxon>
        <taxon>Tubulinosematidae</taxon>
        <taxon>Anncaliia</taxon>
    </lineage>
</organism>
<evidence type="ECO:0000313" key="7">
    <source>
        <dbReference type="EMBL" id="KCZ79381.1"/>
    </source>
</evidence>
<evidence type="ECO:0000259" key="6">
    <source>
        <dbReference type="Pfam" id="PF12894"/>
    </source>
</evidence>
<accession>A0A059EXC3</accession>
<dbReference type="Gene3D" id="2.130.10.10">
    <property type="entry name" value="YVTN repeat-like/Quinoprotein amine dehydrogenase"/>
    <property type="match status" value="1"/>
</dbReference>
<dbReference type="Proteomes" id="UP000030655">
    <property type="component" value="Unassembled WGS sequence"/>
</dbReference>
<dbReference type="HOGENOM" id="CLU_043845_0_1_1"/>
<dbReference type="InterPro" id="IPR015943">
    <property type="entry name" value="WD40/YVTN_repeat-like_dom_sf"/>
</dbReference>
<dbReference type="PANTHER" id="PTHR19877:SF1">
    <property type="entry name" value="EUKARYOTIC TRANSLATION INITIATION FACTOR 3 SUBUNIT I"/>
    <property type="match status" value="1"/>
</dbReference>
<sequence>MEIINSNDSFLYMLRHHSKPIVDLQFNKDGDLLFTASKSFEVFLCNIKGEVLNIYENHNGAITNLSVSKDSRMLAVSSADQSYTIYDVENKDIIFKETVSAIPKHVFFSYLNNELVVTCDDSYNQKPKILIPDLKSKEISFEYFTEFSPTSSILEISGVNLVFSDIKGNISMIDRRNNELISKKEVHSTKINKLRPSFCNTFFITASNDTYSKIVDFDLNVKKTFAYDEPLNDACIFSTNDKVICAGGISARDAALFRGKKVFEVSFYDIVTENLVGTYSTHFGTINSVDVHPSSGIFCSGGEDANIFLMKFGEDFLTAPFTELDI</sequence>
<evidence type="ECO:0000256" key="4">
    <source>
        <dbReference type="ARBA" id="ARBA00040390"/>
    </source>
</evidence>
<feature type="domain" description="Anaphase-promoting complex subunit 4-like WD40" evidence="6">
    <location>
        <begin position="25"/>
        <end position="99"/>
    </location>
</feature>
<dbReference type="PROSITE" id="PS50082">
    <property type="entry name" value="WD_REPEATS_2"/>
    <property type="match status" value="1"/>
</dbReference>
<keyword evidence="2" id="KW-0677">Repeat</keyword>
<dbReference type="GO" id="GO:0071541">
    <property type="term" value="C:eukaryotic translation initiation factor 3 complex, eIF3m"/>
    <property type="evidence" value="ECO:0007669"/>
    <property type="project" value="TreeGrafter"/>
</dbReference>
<dbReference type="PANTHER" id="PTHR19877">
    <property type="entry name" value="EUKARYOTIC TRANSLATION INITIATION FACTOR 3 SUBUNIT I"/>
    <property type="match status" value="1"/>
</dbReference>
<reference evidence="7 8" key="2">
    <citation type="submission" date="2014-03" db="EMBL/GenBank/DDBJ databases">
        <title>The Genome Sequence of Anncaliia algerae insect isolate PRA339.</title>
        <authorList>
            <consortium name="The Broad Institute Genome Sequencing Platform"/>
            <consortium name="The Broad Institute Genome Sequencing Center for Infectious Disease"/>
            <person name="Cuomo C."/>
            <person name="Becnel J."/>
            <person name="Sanscrainte N."/>
            <person name="Walker B."/>
            <person name="Young S.K."/>
            <person name="Zeng Q."/>
            <person name="Gargeya S."/>
            <person name="Fitzgerald M."/>
            <person name="Haas B."/>
            <person name="Abouelleil A."/>
            <person name="Alvarado L."/>
            <person name="Arachchi H.M."/>
            <person name="Berlin A.M."/>
            <person name="Chapman S.B."/>
            <person name="Dewar J."/>
            <person name="Goldberg J."/>
            <person name="Griggs A."/>
            <person name="Gujja S."/>
            <person name="Hansen M."/>
            <person name="Howarth C."/>
            <person name="Imamovic A."/>
            <person name="Larimer J."/>
            <person name="McCowan C."/>
            <person name="Murphy C."/>
            <person name="Neiman D."/>
            <person name="Pearson M."/>
            <person name="Priest M."/>
            <person name="Roberts A."/>
            <person name="Saif S."/>
            <person name="Shea T."/>
            <person name="Sisk P."/>
            <person name="Sykes S."/>
            <person name="Wortman J."/>
            <person name="Nusbaum C."/>
            <person name="Birren B."/>
        </authorList>
    </citation>
    <scope>NUCLEOTIDE SEQUENCE [LARGE SCALE GENOMIC DNA]</scope>
    <source>
        <strain evidence="7 8">PRA339</strain>
    </source>
</reference>
<keyword evidence="1 5" id="KW-0853">WD repeat</keyword>
<dbReference type="SUPFAM" id="SSF50978">
    <property type="entry name" value="WD40 repeat-like"/>
    <property type="match status" value="1"/>
</dbReference>
<dbReference type="Pfam" id="PF12894">
    <property type="entry name" value="ANAPC4_WD40"/>
    <property type="match status" value="1"/>
</dbReference>
<evidence type="ECO:0000256" key="3">
    <source>
        <dbReference type="ARBA" id="ARBA00038394"/>
    </source>
</evidence>
<dbReference type="GO" id="GO:0003743">
    <property type="term" value="F:translation initiation factor activity"/>
    <property type="evidence" value="ECO:0007669"/>
    <property type="project" value="TreeGrafter"/>
</dbReference>
<keyword evidence="8" id="KW-1185">Reference proteome</keyword>
<comment type="similarity">
    <text evidence="3">Belongs to the WD repeat STRAP family.</text>
</comment>
<gene>
    <name evidence="7" type="ORF">H312_03235</name>
</gene>
<dbReference type="VEuPathDB" id="MicrosporidiaDB:H312_03235"/>
<proteinExistence type="inferred from homology"/>
<dbReference type="InterPro" id="IPR001680">
    <property type="entry name" value="WD40_rpt"/>
</dbReference>
<dbReference type="GO" id="GO:0002183">
    <property type="term" value="P:cytoplasmic translational initiation"/>
    <property type="evidence" value="ECO:0007669"/>
    <property type="project" value="TreeGrafter"/>
</dbReference>
<evidence type="ECO:0000256" key="2">
    <source>
        <dbReference type="ARBA" id="ARBA00022737"/>
    </source>
</evidence>
<dbReference type="STRING" id="1288291.A0A059EXC3"/>
<dbReference type="Pfam" id="PF00400">
    <property type="entry name" value="WD40"/>
    <property type="match status" value="1"/>
</dbReference>
<evidence type="ECO:0000256" key="5">
    <source>
        <dbReference type="PROSITE-ProRule" id="PRU00221"/>
    </source>
</evidence>
<protein>
    <recommendedName>
        <fullName evidence="4">Serine-threonine kinase receptor-associated protein</fullName>
    </recommendedName>
</protein>
<name>A0A059EXC3_9MICR</name>
<dbReference type="SMART" id="SM00320">
    <property type="entry name" value="WD40"/>
    <property type="match status" value="4"/>
</dbReference>
<reference evidence="8" key="1">
    <citation type="submission" date="2013-02" db="EMBL/GenBank/DDBJ databases">
        <authorList>
            <consortium name="The Broad Institute Genome Sequencing Platform"/>
            <person name="Cuomo C."/>
            <person name="Becnel J."/>
            <person name="Sanscrainte N."/>
            <person name="Walker B."/>
            <person name="Young S.K."/>
            <person name="Zeng Q."/>
            <person name="Gargeya S."/>
            <person name="Fitzgerald M."/>
            <person name="Haas B."/>
            <person name="Abouelleil A."/>
            <person name="Alvarado L."/>
            <person name="Arachchi H.M."/>
            <person name="Berlin A.M."/>
            <person name="Chapman S.B."/>
            <person name="Dewar J."/>
            <person name="Goldberg J."/>
            <person name="Griggs A."/>
            <person name="Gujja S."/>
            <person name="Hansen M."/>
            <person name="Howarth C."/>
            <person name="Imamovic A."/>
            <person name="Larimer J."/>
            <person name="McCowan C."/>
            <person name="Murphy C."/>
            <person name="Neiman D."/>
            <person name="Pearson M."/>
            <person name="Priest M."/>
            <person name="Roberts A."/>
            <person name="Saif S."/>
            <person name="Shea T."/>
            <person name="Sisk P."/>
            <person name="Sykes S."/>
            <person name="Wortman J."/>
            <person name="Nusbaum C."/>
            <person name="Birren B."/>
        </authorList>
    </citation>
    <scope>NUCLEOTIDE SEQUENCE [LARGE SCALE GENOMIC DNA]</scope>
    <source>
        <strain evidence="8">PRA339</strain>
    </source>
</reference>
<dbReference type="GO" id="GO:0003723">
    <property type="term" value="F:RNA binding"/>
    <property type="evidence" value="ECO:0007669"/>
    <property type="project" value="TreeGrafter"/>
</dbReference>